<comment type="caution">
    <text evidence="1">The sequence shown here is derived from an EMBL/GenBank/DDBJ whole genome shotgun (WGS) entry which is preliminary data.</text>
</comment>
<name>A0A2P5FZH8_TREOI</name>
<protein>
    <submittedName>
        <fullName evidence="1">Uncharacterized protein</fullName>
    </submittedName>
</protein>
<dbReference type="Proteomes" id="UP000237000">
    <property type="component" value="Unassembled WGS sequence"/>
</dbReference>
<accession>A0A2P5FZH8</accession>
<feature type="non-terminal residue" evidence="1">
    <location>
        <position position="1"/>
    </location>
</feature>
<evidence type="ECO:0000313" key="2">
    <source>
        <dbReference type="Proteomes" id="UP000237000"/>
    </source>
</evidence>
<evidence type="ECO:0000313" key="1">
    <source>
        <dbReference type="EMBL" id="POO03191.1"/>
    </source>
</evidence>
<dbReference type="AlphaFoldDB" id="A0A2P5FZH8"/>
<reference evidence="2" key="1">
    <citation type="submission" date="2016-06" db="EMBL/GenBank/DDBJ databases">
        <title>Parallel loss of symbiosis genes in relatives of nitrogen-fixing non-legume Parasponia.</title>
        <authorList>
            <person name="Van Velzen R."/>
            <person name="Holmer R."/>
            <person name="Bu F."/>
            <person name="Rutten L."/>
            <person name="Van Zeijl A."/>
            <person name="Liu W."/>
            <person name="Santuari L."/>
            <person name="Cao Q."/>
            <person name="Sharma T."/>
            <person name="Shen D."/>
            <person name="Roswanjaya Y."/>
            <person name="Wardhani T."/>
            <person name="Kalhor M.S."/>
            <person name="Jansen J."/>
            <person name="Van den Hoogen J."/>
            <person name="Gungor B."/>
            <person name="Hartog M."/>
            <person name="Hontelez J."/>
            <person name="Verver J."/>
            <person name="Yang W.-C."/>
            <person name="Schijlen E."/>
            <person name="Repin R."/>
            <person name="Schilthuizen M."/>
            <person name="Schranz E."/>
            <person name="Heidstra R."/>
            <person name="Miyata K."/>
            <person name="Fedorova E."/>
            <person name="Kohlen W."/>
            <person name="Bisseling T."/>
            <person name="Smit S."/>
            <person name="Geurts R."/>
        </authorList>
    </citation>
    <scope>NUCLEOTIDE SEQUENCE [LARGE SCALE GENOMIC DNA]</scope>
    <source>
        <strain evidence="2">cv. RG33-2</strain>
    </source>
</reference>
<sequence length="50" mass="5705">KFSLGFFTQCPGFTTSNNLIDNNKILQSQHALVSPTTPHLLFFFFWSHAC</sequence>
<proteinExistence type="predicted"/>
<dbReference type="InParanoid" id="A0A2P5FZH8"/>
<gene>
    <name evidence="1" type="ORF">TorRG33x02_012520</name>
</gene>
<keyword evidence="2" id="KW-1185">Reference proteome</keyword>
<organism evidence="1 2">
    <name type="scientific">Trema orientale</name>
    <name type="common">Charcoal tree</name>
    <name type="synonym">Celtis orientalis</name>
    <dbReference type="NCBI Taxonomy" id="63057"/>
    <lineage>
        <taxon>Eukaryota</taxon>
        <taxon>Viridiplantae</taxon>
        <taxon>Streptophyta</taxon>
        <taxon>Embryophyta</taxon>
        <taxon>Tracheophyta</taxon>
        <taxon>Spermatophyta</taxon>
        <taxon>Magnoliopsida</taxon>
        <taxon>eudicotyledons</taxon>
        <taxon>Gunneridae</taxon>
        <taxon>Pentapetalae</taxon>
        <taxon>rosids</taxon>
        <taxon>fabids</taxon>
        <taxon>Rosales</taxon>
        <taxon>Cannabaceae</taxon>
        <taxon>Trema</taxon>
    </lineage>
</organism>
<dbReference type="EMBL" id="JXTC01000003">
    <property type="protein sequence ID" value="POO03191.1"/>
    <property type="molecule type" value="Genomic_DNA"/>
</dbReference>